<dbReference type="SUPFAM" id="SSF54403">
    <property type="entry name" value="Cystatin/monellin"/>
    <property type="match status" value="1"/>
</dbReference>
<dbReference type="Proteomes" id="UP001054889">
    <property type="component" value="Unassembled WGS sequence"/>
</dbReference>
<feature type="chain" id="PRO_5043764173" evidence="1">
    <location>
        <begin position="27"/>
        <end position="127"/>
    </location>
</feature>
<evidence type="ECO:0000313" key="3">
    <source>
        <dbReference type="Proteomes" id="UP001054889"/>
    </source>
</evidence>
<reference evidence="2" key="1">
    <citation type="journal article" date="2018" name="DNA Res.">
        <title>Multiple hybrid de novo genome assembly of finger millet, an orphan allotetraploid crop.</title>
        <authorList>
            <person name="Hatakeyama M."/>
            <person name="Aluri S."/>
            <person name="Balachadran M.T."/>
            <person name="Sivarajan S.R."/>
            <person name="Patrignani A."/>
            <person name="Gruter S."/>
            <person name="Poveda L."/>
            <person name="Shimizu-Inatsugi R."/>
            <person name="Baeten J."/>
            <person name="Francoijs K.J."/>
            <person name="Nataraja K.N."/>
            <person name="Reddy Y.A.N."/>
            <person name="Phadnis S."/>
            <person name="Ravikumar R.L."/>
            <person name="Schlapbach R."/>
            <person name="Sreeman S.M."/>
            <person name="Shimizu K.K."/>
        </authorList>
    </citation>
    <scope>NUCLEOTIDE SEQUENCE</scope>
</reference>
<keyword evidence="3" id="KW-1185">Reference proteome</keyword>
<dbReference type="EMBL" id="BQKI01000078">
    <property type="protein sequence ID" value="GJN25275.1"/>
    <property type="molecule type" value="Genomic_DNA"/>
</dbReference>
<sequence length="127" mass="13907">MATRSRALPLLLLSLAAVALTTYTSAGLGNCGRGHLLGRWSLIQDVGDAAHQELGGWALGQAEQDRLGSKWLRFHHVVRGEQQVVSRTSSTPQTPSGRAHQYWRGVWCLYKGPGVETSFSVPKKIKK</sequence>
<dbReference type="AlphaFoldDB" id="A0AAV5ESV4"/>
<organism evidence="2 3">
    <name type="scientific">Eleusine coracana subsp. coracana</name>
    <dbReference type="NCBI Taxonomy" id="191504"/>
    <lineage>
        <taxon>Eukaryota</taxon>
        <taxon>Viridiplantae</taxon>
        <taxon>Streptophyta</taxon>
        <taxon>Embryophyta</taxon>
        <taxon>Tracheophyta</taxon>
        <taxon>Spermatophyta</taxon>
        <taxon>Magnoliopsida</taxon>
        <taxon>Liliopsida</taxon>
        <taxon>Poales</taxon>
        <taxon>Poaceae</taxon>
        <taxon>PACMAD clade</taxon>
        <taxon>Chloridoideae</taxon>
        <taxon>Cynodonteae</taxon>
        <taxon>Eleusininae</taxon>
        <taxon>Eleusine</taxon>
    </lineage>
</organism>
<gene>
    <name evidence="2" type="primary">gb13079</name>
    <name evidence="2" type="ORF">PR202_gb13079</name>
</gene>
<feature type="signal peptide" evidence="1">
    <location>
        <begin position="1"/>
        <end position="26"/>
    </location>
</feature>
<name>A0AAV5ESV4_ELECO</name>
<comment type="caution">
    <text evidence="2">The sequence shown here is derived from an EMBL/GenBank/DDBJ whole genome shotgun (WGS) entry which is preliminary data.</text>
</comment>
<dbReference type="InterPro" id="IPR046350">
    <property type="entry name" value="Cystatin_sf"/>
</dbReference>
<keyword evidence="1" id="KW-0732">Signal</keyword>
<evidence type="ECO:0000313" key="2">
    <source>
        <dbReference type="EMBL" id="GJN25275.1"/>
    </source>
</evidence>
<accession>A0AAV5ESV4</accession>
<dbReference type="Gene3D" id="3.10.450.10">
    <property type="match status" value="1"/>
</dbReference>
<protein>
    <submittedName>
        <fullName evidence="2">Uncharacterized protein</fullName>
    </submittedName>
</protein>
<proteinExistence type="predicted"/>
<evidence type="ECO:0000256" key="1">
    <source>
        <dbReference type="SAM" id="SignalP"/>
    </source>
</evidence>
<reference evidence="2" key="2">
    <citation type="submission" date="2021-12" db="EMBL/GenBank/DDBJ databases">
        <title>Resequencing data analysis of finger millet.</title>
        <authorList>
            <person name="Hatakeyama M."/>
            <person name="Aluri S."/>
            <person name="Balachadran M.T."/>
            <person name="Sivarajan S.R."/>
            <person name="Poveda L."/>
            <person name="Shimizu-Inatsugi R."/>
            <person name="Schlapbach R."/>
            <person name="Sreeman S.M."/>
            <person name="Shimizu K.K."/>
        </authorList>
    </citation>
    <scope>NUCLEOTIDE SEQUENCE</scope>
</reference>